<dbReference type="OMA" id="RKHMQTQ"/>
<dbReference type="eggNOG" id="ENOG502RMFV">
    <property type="taxonomic scope" value="Eukaryota"/>
</dbReference>
<keyword evidence="1" id="KW-0175">Coiled coil</keyword>
<dbReference type="Proteomes" id="UP000016922">
    <property type="component" value="Unassembled WGS sequence"/>
</dbReference>
<feature type="compositionally biased region" description="Polar residues" evidence="2">
    <location>
        <begin position="327"/>
        <end position="337"/>
    </location>
</feature>
<evidence type="ECO:0000256" key="2">
    <source>
        <dbReference type="SAM" id="MobiDB-lite"/>
    </source>
</evidence>
<dbReference type="AlphaFoldDB" id="S3DPR5"/>
<dbReference type="EMBL" id="KE145368">
    <property type="protein sequence ID" value="EPE28458.1"/>
    <property type="molecule type" value="Genomic_DNA"/>
</dbReference>
<dbReference type="PANTHER" id="PTHR14305">
    <property type="entry name" value="E3 UBIQUITIN-PROTEIN LIGASE CCNB1IP1"/>
    <property type="match status" value="1"/>
</dbReference>
<feature type="region of interest" description="Disordered" evidence="2">
    <location>
        <begin position="295"/>
        <end position="337"/>
    </location>
</feature>
<dbReference type="GO" id="GO:0000795">
    <property type="term" value="C:synaptonemal complex"/>
    <property type="evidence" value="ECO:0007669"/>
    <property type="project" value="InterPro"/>
</dbReference>
<dbReference type="PANTHER" id="PTHR14305:SF0">
    <property type="entry name" value="E3 UBIQUITIN-PROTEIN LIGASE CCNB1IP1"/>
    <property type="match status" value="1"/>
</dbReference>
<dbReference type="STRING" id="1116229.S3DPR5"/>
<dbReference type="GO" id="GO:0061630">
    <property type="term" value="F:ubiquitin protein ligase activity"/>
    <property type="evidence" value="ECO:0007669"/>
    <property type="project" value="InterPro"/>
</dbReference>
<dbReference type="HOGENOM" id="CLU_049340_0_1_1"/>
<proteinExistence type="predicted"/>
<feature type="region of interest" description="Disordered" evidence="2">
    <location>
        <begin position="167"/>
        <end position="225"/>
    </location>
</feature>
<gene>
    <name evidence="3" type="ORF">GLAREA_09579</name>
</gene>
<feature type="compositionally biased region" description="Polar residues" evidence="2">
    <location>
        <begin position="193"/>
        <end position="225"/>
    </location>
</feature>
<dbReference type="OrthoDB" id="441210at2759"/>
<reference evidence="3 4" key="1">
    <citation type="journal article" date="2013" name="BMC Genomics">
        <title>Genomics-driven discovery of the pneumocandin biosynthetic gene cluster in the fungus Glarea lozoyensis.</title>
        <authorList>
            <person name="Chen L."/>
            <person name="Yue Q."/>
            <person name="Zhang X."/>
            <person name="Xiang M."/>
            <person name="Wang C."/>
            <person name="Li S."/>
            <person name="Che Y."/>
            <person name="Ortiz-Lopez F.J."/>
            <person name="Bills G.F."/>
            <person name="Liu X."/>
            <person name="An Z."/>
        </authorList>
    </citation>
    <scope>NUCLEOTIDE SEQUENCE [LARGE SCALE GENOMIC DNA]</scope>
    <source>
        <strain evidence="4">ATCC 20868 / MF5171</strain>
    </source>
</reference>
<protein>
    <recommendedName>
        <fullName evidence="5">E3 ubiquitin-protein ligase CCNB1IP1</fullName>
    </recommendedName>
</protein>
<dbReference type="InterPro" id="IPR042448">
    <property type="entry name" value="CCNB1IP1"/>
</dbReference>
<name>S3DPR5_GLAL2</name>
<evidence type="ECO:0000313" key="3">
    <source>
        <dbReference type="EMBL" id="EPE28458.1"/>
    </source>
</evidence>
<dbReference type="RefSeq" id="XP_008084366.1">
    <property type="nucleotide sequence ID" value="XM_008086175.1"/>
</dbReference>
<dbReference type="KEGG" id="glz:GLAREA_09579"/>
<keyword evidence="4" id="KW-1185">Reference proteome</keyword>
<dbReference type="GeneID" id="19468626"/>
<sequence length="337" mass="37094">MRNPDDVVMTNLNPTEDYKSSVLCGLSPSIIMECSGRALNWWAYQATQEITYQEFLVKNLGQKCVSQNAQMDKVVNQANTEIANLRSQLSNLQIQNDSLKLKNEELNNSYKEKSRKHMQTQEMFDKMKRRSMLGQVQDAASDAVENTIQASAAANRYVDRVNSQARQRPVPPLFPNQQGSSVPNHGAGHTNMAPPTSNRETWGGFSSQGSNPHNPTLPQASTHRQPLQPMIHQATPRPFVANFQPSPVVQTPMLHKRQSPRTALASISGNGGSAFAGYGMSAGLKMSNQMGTQKNIGRPQVRSRVAHRSTPALNGSRDASYGPPPSSNNFTTNGPFY</sequence>
<evidence type="ECO:0000256" key="1">
    <source>
        <dbReference type="SAM" id="Coils"/>
    </source>
</evidence>
<feature type="coiled-coil region" evidence="1">
    <location>
        <begin position="68"/>
        <end position="123"/>
    </location>
</feature>
<accession>S3DPR5</accession>
<evidence type="ECO:0000313" key="4">
    <source>
        <dbReference type="Proteomes" id="UP000016922"/>
    </source>
</evidence>
<dbReference type="GO" id="GO:0007131">
    <property type="term" value="P:reciprocal meiotic recombination"/>
    <property type="evidence" value="ECO:0007669"/>
    <property type="project" value="InterPro"/>
</dbReference>
<evidence type="ECO:0008006" key="5">
    <source>
        <dbReference type="Google" id="ProtNLM"/>
    </source>
</evidence>
<organism evidence="3 4">
    <name type="scientific">Glarea lozoyensis (strain ATCC 20868 / MF5171)</name>
    <dbReference type="NCBI Taxonomy" id="1116229"/>
    <lineage>
        <taxon>Eukaryota</taxon>
        <taxon>Fungi</taxon>
        <taxon>Dikarya</taxon>
        <taxon>Ascomycota</taxon>
        <taxon>Pezizomycotina</taxon>
        <taxon>Leotiomycetes</taxon>
        <taxon>Helotiales</taxon>
        <taxon>Helotiaceae</taxon>
        <taxon>Glarea</taxon>
    </lineage>
</organism>